<proteinExistence type="predicted"/>
<reference evidence="3" key="1">
    <citation type="submission" date="2022-11" db="UniProtKB">
        <authorList>
            <consortium name="WormBaseParasite"/>
        </authorList>
    </citation>
    <scope>IDENTIFICATION</scope>
</reference>
<keyword evidence="2" id="KW-1185">Reference proteome</keyword>
<accession>A0A914WGZ6</accession>
<organism evidence="2 3">
    <name type="scientific">Plectus sambesii</name>
    <dbReference type="NCBI Taxonomy" id="2011161"/>
    <lineage>
        <taxon>Eukaryota</taxon>
        <taxon>Metazoa</taxon>
        <taxon>Ecdysozoa</taxon>
        <taxon>Nematoda</taxon>
        <taxon>Chromadorea</taxon>
        <taxon>Plectida</taxon>
        <taxon>Plectina</taxon>
        <taxon>Plectoidea</taxon>
        <taxon>Plectidae</taxon>
        <taxon>Plectus</taxon>
    </lineage>
</organism>
<dbReference type="Proteomes" id="UP000887566">
    <property type="component" value="Unplaced"/>
</dbReference>
<name>A0A914WGZ6_9BILA</name>
<dbReference type="AlphaFoldDB" id="A0A914WGZ6"/>
<evidence type="ECO:0000256" key="1">
    <source>
        <dbReference type="SAM" id="Phobius"/>
    </source>
</evidence>
<feature type="transmembrane region" description="Helical" evidence="1">
    <location>
        <begin position="42"/>
        <end position="63"/>
    </location>
</feature>
<keyword evidence="1" id="KW-1133">Transmembrane helix</keyword>
<dbReference type="WBParaSite" id="PSAMB.scaffold39size102378.g3557.t1">
    <property type="protein sequence ID" value="PSAMB.scaffold39size102378.g3557.t1"/>
    <property type="gene ID" value="PSAMB.scaffold39size102378.g3557"/>
</dbReference>
<feature type="transmembrane region" description="Helical" evidence="1">
    <location>
        <begin position="83"/>
        <end position="101"/>
    </location>
</feature>
<feature type="transmembrane region" description="Helical" evidence="1">
    <location>
        <begin position="12"/>
        <end position="30"/>
    </location>
</feature>
<sequence>MANSVLWCVRTLSILKWLQIVCSLVAVILLTDGRIQWGLYTVIYVGALLLIVLTSLTLLLYYFDVHRGTDALPWTPIELSFNTVATVFLLISVAVGLYDCVKMFESQWDHHSYAPPANIGYDGWRNRMAAITGVLAADAALYLTSACRTARLGIA</sequence>
<keyword evidence="1" id="KW-0472">Membrane</keyword>
<evidence type="ECO:0000313" key="3">
    <source>
        <dbReference type="WBParaSite" id="PSAMB.scaffold39size102378.g3557.t1"/>
    </source>
</evidence>
<protein>
    <submittedName>
        <fullName evidence="3">MARVEL domain-containing protein</fullName>
    </submittedName>
</protein>
<evidence type="ECO:0000313" key="2">
    <source>
        <dbReference type="Proteomes" id="UP000887566"/>
    </source>
</evidence>
<keyword evidence="1" id="KW-0812">Transmembrane</keyword>